<proteinExistence type="inferred from homology"/>
<protein>
    <recommendedName>
        <fullName evidence="5">B30.2/SPRY domain-containing protein</fullName>
    </recommendedName>
</protein>
<dbReference type="InterPro" id="IPR013320">
    <property type="entry name" value="ConA-like_dom_sf"/>
</dbReference>
<dbReference type="PANTHER" id="PTHR10598">
    <property type="entry name" value="SET1/ASH2 HISTONE METHYLTRANSFERASE COMPLEX SUBUNIT ASH2"/>
    <property type="match status" value="1"/>
</dbReference>
<dbReference type="GO" id="GO:0000976">
    <property type="term" value="F:transcription cis-regulatory region binding"/>
    <property type="evidence" value="ECO:0007669"/>
    <property type="project" value="TreeGrafter"/>
</dbReference>
<comment type="caution">
    <text evidence="6">The sequence shown here is derived from an EMBL/GenBank/DDBJ whole genome shotgun (WGS) entry which is preliminary data.</text>
</comment>
<dbReference type="SMART" id="SM00449">
    <property type="entry name" value="SPRY"/>
    <property type="match status" value="1"/>
</dbReference>
<name>A0A8H3FKU2_9LECA</name>
<dbReference type="Gene3D" id="2.60.120.920">
    <property type="match status" value="1"/>
</dbReference>
<evidence type="ECO:0000259" key="5">
    <source>
        <dbReference type="PROSITE" id="PS50188"/>
    </source>
</evidence>
<dbReference type="AlphaFoldDB" id="A0A8H3FKU2"/>
<dbReference type="InterPro" id="IPR043136">
    <property type="entry name" value="B30.2/SPRY_sf"/>
</dbReference>
<evidence type="ECO:0000313" key="6">
    <source>
        <dbReference type="EMBL" id="CAF9922821.1"/>
    </source>
</evidence>
<evidence type="ECO:0000256" key="2">
    <source>
        <dbReference type="ARBA" id="ARBA00023242"/>
    </source>
</evidence>
<comment type="similarity">
    <text evidence="3">Belongs to the cclA family.</text>
</comment>
<dbReference type="SUPFAM" id="SSF49899">
    <property type="entry name" value="Concanavalin A-like lectins/glucanases"/>
    <property type="match status" value="1"/>
</dbReference>
<gene>
    <name evidence="6" type="ORF">GOMPHAMPRED_002682</name>
</gene>
<keyword evidence="7" id="KW-1185">Reference proteome</keyword>
<organism evidence="6 7">
    <name type="scientific">Gomphillus americanus</name>
    <dbReference type="NCBI Taxonomy" id="1940652"/>
    <lineage>
        <taxon>Eukaryota</taxon>
        <taxon>Fungi</taxon>
        <taxon>Dikarya</taxon>
        <taxon>Ascomycota</taxon>
        <taxon>Pezizomycotina</taxon>
        <taxon>Lecanoromycetes</taxon>
        <taxon>OSLEUM clade</taxon>
        <taxon>Ostropomycetidae</taxon>
        <taxon>Ostropales</taxon>
        <taxon>Graphidaceae</taxon>
        <taxon>Gomphilloideae</taxon>
        <taxon>Gomphillus</taxon>
    </lineage>
</organism>
<dbReference type="GO" id="GO:0048188">
    <property type="term" value="C:Set1C/COMPASS complex"/>
    <property type="evidence" value="ECO:0007669"/>
    <property type="project" value="InterPro"/>
</dbReference>
<evidence type="ECO:0000256" key="1">
    <source>
        <dbReference type="ARBA" id="ARBA00004123"/>
    </source>
</evidence>
<feature type="region of interest" description="Disordered" evidence="4">
    <location>
        <begin position="565"/>
        <end position="588"/>
    </location>
</feature>
<dbReference type="Proteomes" id="UP000664169">
    <property type="component" value="Unassembled WGS sequence"/>
</dbReference>
<accession>A0A8H3FKU2</accession>
<comment type="subcellular location">
    <subcellularLocation>
        <location evidence="1">Nucleus</location>
    </subcellularLocation>
</comment>
<evidence type="ECO:0000313" key="7">
    <source>
        <dbReference type="Proteomes" id="UP000664169"/>
    </source>
</evidence>
<feature type="compositionally biased region" description="Basic and acidic residues" evidence="4">
    <location>
        <begin position="63"/>
        <end position="81"/>
    </location>
</feature>
<reference evidence="6" key="1">
    <citation type="submission" date="2021-03" db="EMBL/GenBank/DDBJ databases">
        <authorList>
            <person name="Tagirdzhanova G."/>
        </authorList>
    </citation>
    <scope>NUCLEOTIDE SEQUENCE</scope>
</reference>
<feature type="compositionally biased region" description="Polar residues" evidence="4">
    <location>
        <begin position="82"/>
        <end position="95"/>
    </location>
</feature>
<keyword evidence="2" id="KW-0539">Nucleus</keyword>
<dbReference type="CDD" id="cd12872">
    <property type="entry name" value="SPRY_Ash2"/>
    <property type="match status" value="1"/>
</dbReference>
<evidence type="ECO:0000256" key="4">
    <source>
        <dbReference type="SAM" id="MobiDB-lite"/>
    </source>
</evidence>
<sequence>MAEDSSPVKSPSPAHIIPQKRPLAEDDAHAPAISSPLNPDFAASRARKAAAAAGSPAPGPPVREQREKKESLKKREAKGENTARTTTSDSATPSRGSKKKEADTGLNSHGLIRYTIPLPKIHDFDPPGPPALLPSLTRGGREFYESQEHVYNRKGFRYTHCIADPRFQFSQYHRQTEVEPFVARFEYEDSSSHIRFDWRAKAVTTEKGFRMARANVGIREGRWYWEYKILSGVKNPEDPNPPTDGPGGHVRMGISRREAPLETPVGWDAYSYGLRDVAGQKVHKSRPQDFLPPGESICEGDVIGLQIQLPSLSLHRKVVDGTYNKAVDAPNGEEVDIETTAEGPNIVRDRLPIRYRNHVYFEQFEYAAVKEVEELTYPSSTSSATATASSAAAAQPPNPNHPIVALRTLPSSSIRVYKNGKDMGILYKDLLAFLPLASKPAVQSGVVGAREGLDDGTLGYYPSVSVFQGGAAEANFGPNFWFPPDELKDAAGDVNMTGIDLASRQSMFSLRRLRPLCERYEEQIAEDITFDIIDEVDLWFMDGGKLDEDHADQPNGNRLQLVPGDVNGADEMDLDPHGGSEQARADGLGVKVRTGDLNEIVQDDE</sequence>
<feature type="domain" description="B30.2/SPRY" evidence="5">
    <location>
        <begin position="163"/>
        <end position="366"/>
    </location>
</feature>
<dbReference type="EMBL" id="CAJPDQ010000018">
    <property type="protein sequence ID" value="CAF9922821.1"/>
    <property type="molecule type" value="Genomic_DNA"/>
</dbReference>
<dbReference type="OrthoDB" id="10266026at2759"/>
<dbReference type="InterPro" id="IPR003877">
    <property type="entry name" value="SPRY_dom"/>
</dbReference>
<evidence type="ECO:0000256" key="3">
    <source>
        <dbReference type="ARBA" id="ARBA00038149"/>
    </source>
</evidence>
<feature type="region of interest" description="Disordered" evidence="4">
    <location>
        <begin position="1"/>
        <end position="108"/>
    </location>
</feature>
<dbReference type="InterPro" id="IPR001870">
    <property type="entry name" value="B30.2/SPRY"/>
</dbReference>
<dbReference type="PANTHER" id="PTHR10598:SF0">
    <property type="entry name" value="SET1_ASH2 HISTONE METHYLTRANSFERASE COMPLEX SUBUNIT ASH2"/>
    <property type="match status" value="1"/>
</dbReference>
<dbReference type="PROSITE" id="PS50188">
    <property type="entry name" value="B302_SPRY"/>
    <property type="match status" value="1"/>
</dbReference>
<dbReference type="InterPro" id="IPR037353">
    <property type="entry name" value="ASH2"/>
</dbReference>